<evidence type="ECO:0000313" key="3">
    <source>
        <dbReference type="Proteomes" id="UP000306229"/>
    </source>
</evidence>
<evidence type="ECO:0000313" key="2">
    <source>
        <dbReference type="EMBL" id="QCX38536.1"/>
    </source>
</evidence>
<keyword evidence="1" id="KW-0812">Transmembrane</keyword>
<sequence>MELEEMKSLWSNLSKEVEQQKILTDNLIIEMTKERINSKLNKIALPEMIGALVCFAGALFILVNFSKLDTWYFITCGVFTISYLILLPIISLNSLFKMKNVSLDDTNYKQTLIKFSRNKKRYMMIQKSSIYFSLLLVFTAMPLASKIIHNKDIFFESNIWYIYFPVMLVFLFFFSRWGIKCVNNVTQSSEDLLKDLEKTSSSN</sequence>
<feature type="transmembrane region" description="Helical" evidence="1">
    <location>
        <begin position="129"/>
        <end position="148"/>
    </location>
</feature>
<organism evidence="2 3">
    <name type="scientific">Aureibaculum algae</name>
    <dbReference type="NCBI Taxonomy" id="2584122"/>
    <lineage>
        <taxon>Bacteria</taxon>
        <taxon>Pseudomonadati</taxon>
        <taxon>Bacteroidota</taxon>
        <taxon>Flavobacteriia</taxon>
        <taxon>Flavobacteriales</taxon>
        <taxon>Flavobacteriaceae</taxon>
        <taxon>Aureibaculum</taxon>
    </lineage>
</organism>
<keyword evidence="3" id="KW-1185">Reference proteome</keyword>
<protein>
    <submittedName>
        <fullName evidence="2">Uncharacterized protein</fullName>
    </submittedName>
</protein>
<proteinExistence type="predicted"/>
<dbReference type="EMBL" id="CP040749">
    <property type="protein sequence ID" value="QCX38536.1"/>
    <property type="molecule type" value="Genomic_DNA"/>
</dbReference>
<dbReference type="Proteomes" id="UP000306229">
    <property type="component" value="Chromosome"/>
</dbReference>
<evidence type="ECO:0000256" key="1">
    <source>
        <dbReference type="SAM" id="Phobius"/>
    </source>
</evidence>
<gene>
    <name evidence="2" type="ORF">FF125_08870</name>
</gene>
<dbReference type="AlphaFoldDB" id="A0A5B7TTV6"/>
<dbReference type="OrthoDB" id="1160385at2"/>
<dbReference type="KEGG" id="fbe:FF125_08870"/>
<dbReference type="RefSeq" id="WP_138949432.1">
    <property type="nucleotide sequence ID" value="NZ_CP040749.1"/>
</dbReference>
<feature type="transmembrane region" description="Helical" evidence="1">
    <location>
        <begin position="71"/>
        <end position="90"/>
    </location>
</feature>
<keyword evidence="1" id="KW-0472">Membrane</keyword>
<keyword evidence="1" id="KW-1133">Transmembrane helix</keyword>
<reference evidence="2 3" key="1">
    <citation type="submission" date="2019-05" db="EMBL/GenBank/DDBJ databases">
        <title>Algicella ahnfeltiae gen. nov., sp. nov., a novel marine bacterium of the family Flavobacteriaceae isolated from a red alga.</title>
        <authorList>
            <person name="Nedashkovskaya O.I."/>
            <person name="Kukhlevskiy A.D."/>
            <person name="Kim S.-G."/>
            <person name="Zhukova N.V."/>
            <person name="Mikhailov V.V."/>
        </authorList>
    </citation>
    <scope>NUCLEOTIDE SEQUENCE [LARGE SCALE GENOMIC DNA]</scope>
    <source>
        <strain evidence="2 3">10Alg115</strain>
    </source>
</reference>
<feature type="transmembrane region" description="Helical" evidence="1">
    <location>
        <begin position="160"/>
        <end position="179"/>
    </location>
</feature>
<accession>A0A5B7TTV6</accession>
<feature type="transmembrane region" description="Helical" evidence="1">
    <location>
        <begin position="43"/>
        <end position="65"/>
    </location>
</feature>
<name>A0A5B7TTV6_9FLAO</name>